<dbReference type="GO" id="GO:0005634">
    <property type="term" value="C:nucleus"/>
    <property type="evidence" value="ECO:0007669"/>
    <property type="project" value="TreeGrafter"/>
</dbReference>
<dbReference type="PANTHER" id="PTHR42748">
    <property type="entry name" value="NITROGEN METABOLITE REPRESSION PROTEIN NMRA FAMILY MEMBER"/>
    <property type="match status" value="1"/>
</dbReference>
<evidence type="ECO:0000259" key="3">
    <source>
        <dbReference type="Pfam" id="PF05368"/>
    </source>
</evidence>
<dbReference type="InterPro" id="IPR051164">
    <property type="entry name" value="NmrA-like_oxidored"/>
</dbReference>
<sequence>MPDKLIVVLGATGLQGGSVARLYASLAGWRVRGITRDPEKVSCTPLREAGVELVAGDLDDPASLDRAFEGANVVFAVTDFWQFIQLPPTHQKAAEQGREPNQVAMDLEIQQGKNMIHAAAKHLSTLERLVVSTLSDSERWSGGKITSNLHFDGKAKYTQYLKDHFPDLAQKSSYLQMGYYLSNWKSMPGMAPKKQEDGTFVLMRSGGKHPTPYVDPPNDTGYLVKALVEAKEANITLLGYCELISNEEYAAIWGKVLGVKVRTEVKGMEDAKAAGLPDFLIREVSESIAYVSTWGWDGGDPEVKHPRDVGVEMEKLTKVEEWIRRENWTDYHGDTSIETCVYRSRQKISQELSSRFGLASHIFNGLITPETLLKLYETRPTSSLVPDHWRRRLHINGLPQASQTSLAS</sequence>
<proteinExistence type="inferred from homology"/>
<protein>
    <recommendedName>
        <fullName evidence="3">NmrA-like domain-containing protein</fullName>
    </recommendedName>
</protein>
<evidence type="ECO:0000256" key="2">
    <source>
        <dbReference type="ARBA" id="ARBA00022857"/>
    </source>
</evidence>
<reference evidence="4" key="1">
    <citation type="submission" date="2023-06" db="EMBL/GenBank/DDBJ databases">
        <title>Black Yeasts Isolated from many extreme environments.</title>
        <authorList>
            <person name="Coleine C."/>
            <person name="Stajich J.E."/>
            <person name="Selbmann L."/>
        </authorList>
    </citation>
    <scope>NUCLEOTIDE SEQUENCE</scope>
    <source>
        <strain evidence="4">CCFEE 5200</strain>
    </source>
</reference>
<comment type="similarity">
    <text evidence="1">Belongs to the NmrA-type oxidoreductase family.</text>
</comment>
<dbReference type="AlphaFoldDB" id="A0AAN6KE35"/>
<evidence type="ECO:0000256" key="1">
    <source>
        <dbReference type="ARBA" id="ARBA00006328"/>
    </source>
</evidence>
<dbReference type="EMBL" id="JAUJLE010000131">
    <property type="protein sequence ID" value="KAK0977916.1"/>
    <property type="molecule type" value="Genomic_DNA"/>
</dbReference>
<feature type="domain" description="NmrA-like" evidence="3">
    <location>
        <begin position="3"/>
        <end position="323"/>
    </location>
</feature>
<evidence type="ECO:0000313" key="4">
    <source>
        <dbReference type="EMBL" id="KAK0977916.1"/>
    </source>
</evidence>
<dbReference type="Gene3D" id="3.90.25.10">
    <property type="entry name" value="UDP-galactose 4-epimerase, domain 1"/>
    <property type="match status" value="1"/>
</dbReference>
<gene>
    <name evidence="4" type="ORF">LTR91_013178</name>
</gene>
<dbReference type="Proteomes" id="UP001175353">
    <property type="component" value="Unassembled WGS sequence"/>
</dbReference>
<dbReference type="PANTHER" id="PTHR42748:SF26">
    <property type="entry name" value="NMRA-LIKE DOMAIN-CONTAINING PROTEIN"/>
    <property type="match status" value="1"/>
</dbReference>
<dbReference type="InterPro" id="IPR008030">
    <property type="entry name" value="NmrA-like"/>
</dbReference>
<name>A0AAN6KE35_9PEZI</name>
<comment type="caution">
    <text evidence="4">The sequence shown here is derived from an EMBL/GenBank/DDBJ whole genome shotgun (WGS) entry which is preliminary data.</text>
</comment>
<evidence type="ECO:0000313" key="5">
    <source>
        <dbReference type="Proteomes" id="UP001175353"/>
    </source>
</evidence>
<keyword evidence="2" id="KW-0521">NADP</keyword>
<dbReference type="InterPro" id="IPR036291">
    <property type="entry name" value="NAD(P)-bd_dom_sf"/>
</dbReference>
<dbReference type="Pfam" id="PF05368">
    <property type="entry name" value="NmrA"/>
    <property type="match status" value="1"/>
</dbReference>
<dbReference type="SUPFAM" id="SSF51735">
    <property type="entry name" value="NAD(P)-binding Rossmann-fold domains"/>
    <property type="match status" value="1"/>
</dbReference>
<keyword evidence="5" id="KW-1185">Reference proteome</keyword>
<organism evidence="4 5">
    <name type="scientific">Friedmanniomyces endolithicus</name>
    <dbReference type="NCBI Taxonomy" id="329885"/>
    <lineage>
        <taxon>Eukaryota</taxon>
        <taxon>Fungi</taxon>
        <taxon>Dikarya</taxon>
        <taxon>Ascomycota</taxon>
        <taxon>Pezizomycotina</taxon>
        <taxon>Dothideomycetes</taxon>
        <taxon>Dothideomycetidae</taxon>
        <taxon>Mycosphaerellales</taxon>
        <taxon>Teratosphaeriaceae</taxon>
        <taxon>Friedmanniomyces</taxon>
    </lineage>
</organism>
<dbReference type="Gene3D" id="3.40.50.720">
    <property type="entry name" value="NAD(P)-binding Rossmann-like Domain"/>
    <property type="match status" value="1"/>
</dbReference>
<accession>A0AAN6KE35</accession>